<feature type="region of interest" description="Disordered" evidence="3">
    <location>
        <begin position="50"/>
        <end position="133"/>
    </location>
</feature>
<dbReference type="Proteomes" id="UP001596110">
    <property type="component" value="Unassembled WGS sequence"/>
</dbReference>
<evidence type="ECO:0000259" key="4">
    <source>
        <dbReference type="PROSITE" id="PS50076"/>
    </source>
</evidence>
<dbReference type="InterPro" id="IPR036869">
    <property type="entry name" value="J_dom_sf"/>
</dbReference>
<comment type="caution">
    <text evidence="5">The sequence shown here is derived from an EMBL/GenBank/DDBJ whole genome shotgun (WGS) entry which is preliminary data.</text>
</comment>
<dbReference type="RefSeq" id="WP_156806568.1">
    <property type="nucleotide sequence ID" value="NZ_JBHSOJ010000016.1"/>
</dbReference>
<dbReference type="CDD" id="cd06257">
    <property type="entry name" value="DnaJ"/>
    <property type="match status" value="1"/>
</dbReference>
<reference evidence="6" key="1">
    <citation type="journal article" date="2019" name="Int. J. Syst. Evol. Microbiol.">
        <title>The Global Catalogue of Microorganisms (GCM) 10K type strain sequencing project: providing services to taxonomists for standard genome sequencing and annotation.</title>
        <authorList>
            <consortium name="The Broad Institute Genomics Platform"/>
            <consortium name="The Broad Institute Genome Sequencing Center for Infectious Disease"/>
            <person name="Wu L."/>
            <person name="Ma J."/>
        </authorList>
    </citation>
    <scope>NUCLEOTIDE SEQUENCE [LARGE SCALE GENOMIC DNA]</scope>
    <source>
        <strain evidence="6">DT43</strain>
    </source>
</reference>
<feature type="domain" description="J" evidence="4">
    <location>
        <begin position="3"/>
        <end position="93"/>
    </location>
</feature>
<evidence type="ECO:0000256" key="3">
    <source>
        <dbReference type="SAM" id="MobiDB-lite"/>
    </source>
</evidence>
<accession>A0ABW0UFQ5</accession>
<keyword evidence="6" id="KW-1185">Reference proteome</keyword>
<feature type="compositionally biased region" description="Basic and acidic residues" evidence="3">
    <location>
        <begin position="71"/>
        <end position="87"/>
    </location>
</feature>
<evidence type="ECO:0000256" key="1">
    <source>
        <dbReference type="ARBA" id="ARBA00022705"/>
    </source>
</evidence>
<keyword evidence="1" id="KW-0235">DNA replication</keyword>
<keyword evidence="2" id="KW-0346">Stress response</keyword>
<sequence length="269" mass="31089">MGNIWDVLGIGQTTNQEQIKVAFAEKLKQYHPEDDPEGFKALQQAYKKAMAEAKGSRNRSTRQQRQSEQFEEQRTVWETYEETKPETAYDFSGLDGDDTELSHDEELSSQETVYDFSDIEPDNQQREETTGSSFDETFQDWKVDFDDDDDVSEFWDDMAEQFREAEAVETLLDELCARLGVLFTFEQFNQLLAVYHDHPLFQKESVKRGLEAHCLNAFVVGTWKARSLVVERCEKLGMSTLASYLQRIGLSEQALKLKKDTTLEGWEKG</sequence>
<gene>
    <name evidence="5" type="ORF">ACFPQ3_05600</name>
</gene>
<dbReference type="InterPro" id="IPR001623">
    <property type="entry name" value="DnaJ_domain"/>
</dbReference>
<dbReference type="SUPFAM" id="SSF46565">
    <property type="entry name" value="Chaperone J-domain"/>
    <property type="match status" value="1"/>
</dbReference>
<protein>
    <submittedName>
        <fullName evidence="5">J domain-containing protein</fullName>
    </submittedName>
</protein>
<evidence type="ECO:0000313" key="6">
    <source>
        <dbReference type="Proteomes" id="UP001596110"/>
    </source>
</evidence>
<organism evidence="5 6">
    <name type="scientific">Streptococcus caledonicus</name>
    <dbReference type="NCBI Taxonomy" id="2614158"/>
    <lineage>
        <taxon>Bacteria</taxon>
        <taxon>Bacillati</taxon>
        <taxon>Bacillota</taxon>
        <taxon>Bacilli</taxon>
        <taxon>Lactobacillales</taxon>
        <taxon>Streptococcaceae</taxon>
        <taxon>Streptococcus</taxon>
    </lineage>
</organism>
<dbReference type="PROSITE" id="PS50076">
    <property type="entry name" value="DNAJ_2"/>
    <property type="match status" value="1"/>
</dbReference>
<name>A0ABW0UFQ5_9STRE</name>
<dbReference type="EMBL" id="JBHSOJ010000016">
    <property type="protein sequence ID" value="MFC5631075.1"/>
    <property type="molecule type" value="Genomic_DNA"/>
</dbReference>
<evidence type="ECO:0000256" key="2">
    <source>
        <dbReference type="ARBA" id="ARBA00023016"/>
    </source>
</evidence>
<dbReference type="Gene3D" id="1.10.287.110">
    <property type="entry name" value="DnaJ domain"/>
    <property type="match status" value="1"/>
</dbReference>
<proteinExistence type="predicted"/>
<evidence type="ECO:0000313" key="5">
    <source>
        <dbReference type="EMBL" id="MFC5631075.1"/>
    </source>
</evidence>